<name>A0ACC2VIA7_9TREE</name>
<keyword evidence="2" id="KW-1185">Reference proteome</keyword>
<dbReference type="Proteomes" id="UP001241377">
    <property type="component" value="Unassembled WGS sequence"/>
</dbReference>
<dbReference type="EMBL" id="JASBWR010000074">
    <property type="protein sequence ID" value="KAJ9098808.1"/>
    <property type="molecule type" value="Genomic_DNA"/>
</dbReference>
<evidence type="ECO:0000313" key="2">
    <source>
        <dbReference type="Proteomes" id="UP001241377"/>
    </source>
</evidence>
<accession>A0ACC2VIA7</accession>
<gene>
    <name evidence="1" type="ORF">QFC19_006285</name>
</gene>
<proteinExistence type="predicted"/>
<evidence type="ECO:0000313" key="1">
    <source>
        <dbReference type="EMBL" id="KAJ9098808.1"/>
    </source>
</evidence>
<organism evidence="1 2">
    <name type="scientific">Naganishia cerealis</name>
    <dbReference type="NCBI Taxonomy" id="610337"/>
    <lineage>
        <taxon>Eukaryota</taxon>
        <taxon>Fungi</taxon>
        <taxon>Dikarya</taxon>
        <taxon>Basidiomycota</taxon>
        <taxon>Agaricomycotina</taxon>
        <taxon>Tremellomycetes</taxon>
        <taxon>Filobasidiales</taxon>
        <taxon>Filobasidiaceae</taxon>
        <taxon>Naganishia</taxon>
    </lineage>
</organism>
<reference evidence="1" key="1">
    <citation type="submission" date="2023-04" db="EMBL/GenBank/DDBJ databases">
        <title>Draft Genome sequencing of Naganishia species isolated from polar environments using Oxford Nanopore Technology.</title>
        <authorList>
            <person name="Leo P."/>
            <person name="Venkateswaran K."/>
        </authorList>
    </citation>
    <scope>NUCLEOTIDE SEQUENCE</scope>
    <source>
        <strain evidence="1">MNA-CCFEE 5261</strain>
    </source>
</reference>
<sequence length="174" mass="19404">MHQSTKARTTSATTFDPLDPQILTDEVGLPLHPTVLPAEILSPPPTRITSPELQRLHKMAAIAPPVPGSREEEDMLRDLEGLLGLMDQVKKVEFDIDAGVNEKGFETGDMDEERKMLRKNAIRSLLVAGNYADPSEILDGSRIDEELPEQNDGQGHETVRGKDLLEWRTTPMKR</sequence>
<protein>
    <submittedName>
        <fullName evidence="1">Uncharacterized protein</fullName>
    </submittedName>
</protein>
<comment type="caution">
    <text evidence="1">The sequence shown here is derived from an EMBL/GenBank/DDBJ whole genome shotgun (WGS) entry which is preliminary data.</text>
</comment>